<dbReference type="Proteomes" id="UP000663852">
    <property type="component" value="Unassembled WGS sequence"/>
</dbReference>
<sequence>MGKPKFIRVSIRKGATTIQRTNQITPKNNEQEYRKKKVQRISNNDRSSKTFSLMIDTFHSSSTNIFKTHEKKKMNDSHLATLEDIFRFHKRKTNNNDNNRRRRRLNAWWIFGILFVISLLLIAIAVGTFFLITLIEKSTTSTGDYYFIIIVKFHINN</sequence>
<proteinExistence type="predicted"/>
<dbReference type="AlphaFoldDB" id="A0A815PDC4"/>
<comment type="caution">
    <text evidence="2">The sequence shown here is derived from an EMBL/GenBank/DDBJ whole genome shotgun (WGS) entry which is preliminary data.</text>
</comment>
<keyword evidence="1" id="KW-0812">Transmembrane</keyword>
<name>A0A815PDC4_ADIRI</name>
<keyword evidence="1" id="KW-1133">Transmembrane helix</keyword>
<reference evidence="2" key="1">
    <citation type="submission" date="2021-02" db="EMBL/GenBank/DDBJ databases">
        <authorList>
            <person name="Nowell W R."/>
        </authorList>
    </citation>
    <scope>NUCLEOTIDE SEQUENCE</scope>
</reference>
<evidence type="ECO:0000256" key="1">
    <source>
        <dbReference type="SAM" id="Phobius"/>
    </source>
</evidence>
<keyword evidence="1" id="KW-0472">Membrane</keyword>
<protein>
    <submittedName>
        <fullName evidence="2">Uncharacterized protein</fullName>
    </submittedName>
</protein>
<dbReference type="EMBL" id="CAJNOJ010000437">
    <property type="protein sequence ID" value="CAF1447965.1"/>
    <property type="molecule type" value="Genomic_DNA"/>
</dbReference>
<evidence type="ECO:0000313" key="2">
    <source>
        <dbReference type="EMBL" id="CAF1447965.1"/>
    </source>
</evidence>
<organism evidence="2 3">
    <name type="scientific">Adineta ricciae</name>
    <name type="common">Rotifer</name>
    <dbReference type="NCBI Taxonomy" id="249248"/>
    <lineage>
        <taxon>Eukaryota</taxon>
        <taxon>Metazoa</taxon>
        <taxon>Spiralia</taxon>
        <taxon>Gnathifera</taxon>
        <taxon>Rotifera</taxon>
        <taxon>Eurotatoria</taxon>
        <taxon>Bdelloidea</taxon>
        <taxon>Adinetida</taxon>
        <taxon>Adinetidae</taxon>
        <taxon>Adineta</taxon>
    </lineage>
</organism>
<gene>
    <name evidence="2" type="ORF">EDS130_LOCUS39332</name>
</gene>
<feature type="transmembrane region" description="Helical" evidence="1">
    <location>
        <begin position="108"/>
        <end position="135"/>
    </location>
</feature>
<accession>A0A815PDC4</accession>
<evidence type="ECO:0000313" key="3">
    <source>
        <dbReference type="Proteomes" id="UP000663852"/>
    </source>
</evidence>